<keyword evidence="2" id="KW-1185">Reference proteome</keyword>
<comment type="caution">
    <text evidence="1">The sequence shown here is derived from an EMBL/GenBank/DDBJ whole genome shotgun (WGS) entry which is preliminary data.</text>
</comment>
<reference evidence="1 2" key="1">
    <citation type="submission" date="2024-06" db="EMBL/GenBank/DDBJ databases">
        <title>Genomic Encyclopedia of Type Strains, Phase IV (KMG-IV): sequencing the most valuable type-strain genomes for metagenomic binning, comparative biology and taxonomic classification.</title>
        <authorList>
            <person name="Goeker M."/>
        </authorList>
    </citation>
    <scope>NUCLEOTIDE SEQUENCE [LARGE SCALE GENOMIC DNA]</scope>
    <source>
        <strain evidence="1 2">DSM 21331</strain>
    </source>
</reference>
<organism evidence="1 2">
    <name type="scientific">Methylobacterium goesingense</name>
    <dbReference type="NCBI Taxonomy" id="243690"/>
    <lineage>
        <taxon>Bacteria</taxon>
        <taxon>Pseudomonadati</taxon>
        <taxon>Pseudomonadota</taxon>
        <taxon>Alphaproteobacteria</taxon>
        <taxon>Hyphomicrobiales</taxon>
        <taxon>Methylobacteriaceae</taxon>
        <taxon>Methylobacterium</taxon>
    </lineage>
</organism>
<dbReference type="InterPro" id="IPR058292">
    <property type="entry name" value="DUF7986"/>
</dbReference>
<dbReference type="Pfam" id="PF25948">
    <property type="entry name" value="DUF7986"/>
    <property type="match status" value="1"/>
</dbReference>
<dbReference type="EMBL" id="JBEPMM010000001">
    <property type="protein sequence ID" value="MET3691373.1"/>
    <property type="molecule type" value="Genomic_DNA"/>
</dbReference>
<dbReference type="RefSeq" id="WP_238282895.1">
    <property type="nucleotide sequence ID" value="NZ_BPQL01000210.1"/>
</dbReference>
<name>A0ABV2L0M1_9HYPH</name>
<evidence type="ECO:0000313" key="2">
    <source>
        <dbReference type="Proteomes" id="UP001549145"/>
    </source>
</evidence>
<protein>
    <submittedName>
        <fullName evidence="1">Uncharacterized protein</fullName>
    </submittedName>
</protein>
<evidence type="ECO:0000313" key="1">
    <source>
        <dbReference type="EMBL" id="MET3691373.1"/>
    </source>
</evidence>
<sequence>MIDLPDPLTRPALLKVYRPIRAAIQTVLTAAVDRCGKPDFDRAAKHLGLVDAEQMALEDTAAMLCDIALFEPNQRGRRAYDRFLARGAEALDPPERAVAERLGGAFFSVFRVAQWHAFGGVWVENLLDGDRRFWLMDEGLEASASEGMVIGLRVFDVGPFHAGLGLIVDPDSVMVGFCIEAAARGNPLPVRHSMAATFYGDAIAEATMPVMLGSMVEEVAAMNESERRAALDGLDRLVDPNSPGDAELRDLLVSLVGAVPPPVAPPPTSRRKRRR</sequence>
<accession>A0ABV2L0M1</accession>
<dbReference type="Proteomes" id="UP001549145">
    <property type="component" value="Unassembled WGS sequence"/>
</dbReference>
<proteinExistence type="predicted"/>
<gene>
    <name evidence="1" type="ORF">ABID43_000892</name>
</gene>